<dbReference type="Gene3D" id="3.80.10.10">
    <property type="entry name" value="Ribonuclease Inhibitor"/>
    <property type="match status" value="1"/>
</dbReference>
<sequence>NLDTLLASRNRVKTLNGLEPLNSLVTVDVSHNCISNKEDAIPLLANKTTVRSCMFHGNRFVVTMPDYRKRIVSEMPLLRFLDKYPVFPQERSCAEAFASGGAEAESLQRAENQRREEQERSEQFSFFGKIWREFQGRQAQDGVTRTPTAYFDDNNTSDIFLPQQRK</sequence>
<dbReference type="InterPro" id="IPR032675">
    <property type="entry name" value="LRR_dom_sf"/>
</dbReference>
<evidence type="ECO:0000313" key="4">
    <source>
        <dbReference type="EMBL" id="CCD18406.1"/>
    </source>
</evidence>
<evidence type="ECO:0000256" key="3">
    <source>
        <dbReference type="SAM" id="MobiDB-lite"/>
    </source>
</evidence>
<reference evidence="4 5" key="1">
    <citation type="journal article" date="2012" name="Proc. Natl. Acad. Sci. U.S.A.">
        <title>Antigenic diversity is generated by distinct evolutionary mechanisms in African trypanosome species.</title>
        <authorList>
            <person name="Jackson A.P."/>
            <person name="Berry A."/>
            <person name="Aslett M."/>
            <person name="Allison H.C."/>
            <person name="Burton P."/>
            <person name="Vavrova-Anderson J."/>
            <person name="Brown R."/>
            <person name="Browne H."/>
            <person name="Corton N."/>
            <person name="Hauser H."/>
            <person name="Gamble J."/>
            <person name="Gilderthorp R."/>
            <person name="Marcello L."/>
            <person name="McQuillan J."/>
            <person name="Otto T.D."/>
            <person name="Quail M.A."/>
            <person name="Sanders M.J."/>
            <person name="van Tonder A."/>
            <person name="Ginger M.L."/>
            <person name="Field M.C."/>
            <person name="Barry J.D."/>
            <person name="Hertz-Fowler C."/>
            <person name="Berriman M."/>
        </authorList>
    </citation>
    <scope>NUCLEOTIDE SEQUENCE</scope>
    <source>
        <strain evidence="4 5">Y486</strain>
    </source>
</reference>
<proteinExistence type="predicted"/>
<accession>F9WLL4</accession>
<dbReference type="AlphaFoldDB" id="F9WLL4"/>
<feature type="non-terminal residue" evidence="4">
    <location>
        <position position="1"/>
    </location>
</feature>
<dbReference type="PANTHER" id="PTHR45973:SF29">
    <property type="entry name" value="LEUCINE-RICH REPEAT PROTEIN"/>
    <property type="match status" value="1"/>
</dbReference>
<evidence type="ECO:0000256" key="2">
    <source>
        <dbReference type="ARBA" id="ARBA00022737"/>
    </source>
</evidence>
<dbReference type="Proteomes" id="UP000009027">
    <property type="component" value="Unassembled WGS sequence"/>
</dbReference>
<dbReference type="VEuPathDB" id="TriTrypDB:TvY486_0010920"/>
<dbReference type="EMBL" id="CAEX01001092">
    <property type="protein sequence ID" value="CCD18406.1"/>
    <property type="molecule type" value="Genomic_DNA"/>
</dbReference>
<dbReference type="InterPro" id="IPR050576">
    <property type="entry name" value="Cilia_flagella_integrity"/>
</dbReference>
<feature type="compositionally biased region" description="Polar residues" evidence="3">
    <location>
        <begin position="137"/>
        <end position="158"/>
    </location>
</feature>
<dbReference type="SUPFAM" id="SSF52058">
    <property type="entry name" value="L domain-like"/>
    <property type="match status" value="1"/>
</dbReference>
<evidence type="ECO:0000313" key="5">
    <source>
        <dbReference type="Proteomes" id="UP000009027"/>
    </source>
</evidence>
<evidence type="ECO:0000256" key="1">
    <source>
        <dbReference type="ARBA" id="ARBA00022614"/>
    </source>
</evidence>
<feature type="region of interest" description="Disordered" evidence="3">
    <location>
        <begin position="137"/>
        <end position="166"/>
    </location>
</feature>
<dbReference type="PANTHER" id="PTHR45973">
    <property type="entry name" value="PROTEIN PHOSPHATASE 1 REGULATORY SUBUNIT SDS22-RELATED"/>
    <property type="match status" value="1"/>
</dbReference>
<organism evidence="4 5">
    <name type="scientific">Trypanosoma vivax (strain Y486)</name>
    <dbReference type="NCBI Taxonomy" id="1055687"/>
    <lineage>
        <taxon>Eukaryota</taxon>
        <taxon>Discoba</taxon>
        <taxon>Euglenozoa</taxon>
        <taxon>Kinetoplastea</taxon>
        <taxon>Metakinetoplastina</taxon>
        <taxon>Trypanosomatida</taxon>
        <taxon>Trypanosomatidae</taxon>
        <taxon>Trypanosoma</taxon>
        <taxon>Duttonella</taxon>
    </lineage>
</organism>
<protein>
    <submittedName>
        <fullName evidence="4">Uncharacterized protein</fullName>
    </submittedName>
</protein>
<keyword evidence="5" id="KW-1185">Reference proteome</keyword>
<gene>
    <name evidence="4" type="ORF">TvY486_0010920</name>
</gene>
<keyword evidence="1" id="KW-0433">Leucine-rich repeat</keyword>
<keyword evidence="2" id="KW-0677">Repeat</keyword>
<name>F9WLL4_TRYVY</name>